<evidence type="ECO:0008006" key="3">
    <source>
        <dbReference type="Google" id="ProtNLM"/>
    </source>
</evidence>
<reference evidence="1 2" key="1">
    <citation type="submission" date="2019-01" db="EMBL/GenBank/DDBJ databases">
        <title>Flavobacterium sp. nov.,isolated from freshwater.</title>
        <authorList>
            <person name="Zhang R."/>
            <person name="Du Z.-J."/>
        </authorList>
    </citation>
    <scope>NUCLEOTIDE SEQUENCE [LARGE SCALE GENOMIC DNA]</scope>
    <source>
        <strain evidence="1 2">1E403</strain>
    </source>
</reference>
<dbReference type="AlphaFoldDB" id="A0A444HEI1"/>
<evidence type="ECO:0000313" key="2">
    <source>
        <dbReference type="Proteomes" id="UP000287527"/>
    </source>
</evidence>
<name>A0A444HEI1_9FLAO</name>
<gene>
    <name evidence="1" type="ORF">EPI11_05225</name>
</gene>
<organism evidence="1 2">
    <name type="scientific">Flavobacterium cerinum</name>
    <dbReference type="NCBI Taxonomy" id="2502784"/>
    <lineage>
        <taxon>Bacteria</taxon>
        <taxon>Pseudomonadati</taxon>
        <taxon>Bacteroidota</taxon>
        <taxon>Flavobacteriia</taxon>
        <taxon>Flavobacteriales</taxon>
        <taxon>Flavobacteriaceae</taxon>
        <taxon>Flavobacterium</taxon>
    </lineage>
</organism>
<dbReference type="InterPro" id="IPR029086">
    <property type="entry name" value="Imm19"/>
</dbReference>
<dbReference type="EMBL" id="SBII01000002">
    <property type="protein sequence ID" value="RWX02613.1"/>
    <property type="molecule type" value="Genomic_DNA"/>
</dbReference>
<keyword evidence="2" id="KW-1185">Reference proteome</keyword>
<sequence length="219" mass="26022">MNGQITKEDLEDNPLFWYVYISCFRAYDDKNEINIGEALKTLNIDEVELHKWEKEFFTENASEEDIRFIGGKLNEDIFFHIEFQECETVFYINDIYIGNLGGHFEAWFFTWEELLAFQKYDFLFLLLLPMAGIERHQISEAQKYVTDQLKTIPKFEDNAEYISYCIINGIIINGHFFNQNDVGIVNNQNHSIRNIEKYPRYADDVTKLNYALKKFIQSQ</sequence>
<evidence type="ECO:0000313" key="1">
    <source>
        <dbReference type="EMBL" id="RWX02613.1"/>
    </source>
</evidence>
<dbReference type="Pfam" id="PF15563">
    <property type="entry name" value="Imm19"/>
    <property type="match status" value="1"/>
</dbReference>
<dbReference type="OrthoDB" id="2080912at2"/>
<dbReference type="Proteomes" id="UP000287527">
    <property type="component" value="Unassembled WGS sequence"/>
</dbReference>
<proteinExistence type="predicted"/>
<protein>
    <recommendedName>
        <fullName evidence="3">Immunity protein 19</fullName>
    </recommendedName>
</protein>
<comment type="caution">
    <text evidence="1">The sequence shown here is derived from an EMBL/GenBank/DDBJ whole genome shotgun (WGS) entry which is preliminary data.</text>
</comment>
<dbReference type="RefSeq" id="WP_128388882.1">
    <property type="nucleotide sequence ID" value="NZ_SBII01000002.1"/>
</dbReference>
<accession>A0A444HEI1</accession>